<gene>
    <name evidence="3" type="ORF">G2W53_021207</name>
</gene>
<dbReference type="Pfam" id="PF13456">
    <property type="entry name" value="RVT_3"/>
    <property type="match status" value="1"/>
</dbReference>
<dbReference type="AlphaFoldDB" id="A0A834TJ09"/>
<feature type="compositionally biased region" description="Basic residues" evidence="1">
    <location>
        <begin position="51"/>
        <end position="60"/>
    </location>
</feature>
<feature type="domain" description="RNase H type-1" evidence="2">
    <location>
        <begin position="65"/>
        <end position="92"/>
    </location>
</feature>
<evidence type="ECO:0000313" key="3">
    <source>
        <dbReference type="EMBL" id="KAF7823063.1"/>
    </source>
</evidence>
<dbReference type="Proteomes" id="UP000634136">
    <property type="component" value="Unassembled WGS sequence"/>
</dbReference>
<evidence type="ECO:0000313" key="4">
    <source>
        <dbReference type="Proteomes" id="UP000634136"/>
    </source>
</evidence>
<feature type="region of interest" description="Disordered" evidence="1">
    <location>
        <begin position="1"/>
        <end position="60"/>
    </location>
</feature>
<dbReference type="InterPro" id="IPR002156">
    <property type="entry name" value="RNaseH_domain"/>
</dbReference>
<accession>A0A834TJ09</accession>
<keyword evidence="4" id="KW-1185">Reference proteome</keyword>
<proteinExistence type="predicted"/>
<organism evidence="3 4">
    <name type="scientific">Senna tora</name>
    <dbReference type="NCBI Taxonomy" id="362788"/>
    <lineage>
        <taxon>Eukaryota</taxon>
        <taxon>Viridiplantae</taxon>
        <taxon>Streptophyta</taxon>
        <taxon>Embryophyta</taxon>
        <taxon>Tracheophyta</taxon>
        <taxon>Spermatophyta</taxon>
        <taxon>Magnoliopsida</taxon>
        <taxon>eudicotyledons</taxon>
        <taxon>Gunneridae</taxon>
        <taxon>Pentapetalae</taxon>
        <taxon>rosids</taxon>
        <taxon>fabids</taxon>
        <taxon>Fabales</taxon>
        <taxon>Fabaceae</taxon>
        <taxon>Caesalpinioideae</taxon>
        <taxon>Cassia clade</taxon>
        <taxon>Senna</taxon>
    </lineage>
</organism>
<sequence>MEIKETYMHASAKKARKAYKQAQKQSKEAKTALRRPTCANKETYKPELKPSKRQRPKANKITKGSILQRFSEFKVSHTFREGNQCADLLAKLSLLKHED</sequence>
<comment type="caution">
    <text evidence="3">The sequence shown here is derived from an EMBL/GenBank/DDBJ whole genome shotgun (WGS) entry which is preliminary data.</text>
</comment>
<reference evidence="3" key="1">
    <citation type="submission" date="2020-09" db="EMBL/GenBank/DDBJ databases">
        <title>Genome-Enabled Discovery of Anthraquinone Biosynthesis in Senna tora.</title>
        <authorList>
            <person name="Kang S.-H."/>
            <person name="Pandey R.P."/>
            <person name="Lee C.-M."/>
            <person name="Sim J.-S."/>
            <person name="Jeong J.-T."/>
            <person name="Choi B.-S."/>
            <person name="Jung M."/>
            <person name="Ginzburg D."/>
            <person name="Zhao K."/>
            <person name="Won S.Y."/>
            <person name="Oh T.-J."/>
            <person name="Yu Y."/>
            <person name="Kim N.-H."/>
            <person name="Lee O.R."/>
            <person name="Lee T.-H."/>
            <person name="Bashyal P."/>
            <person name="Kim T.-S."/>
            <person name="Lee W.-H."/>
            <person name="Kawkins C."/>
            <person name="Kim C.-K."/>
            <person name="Kim J.S."/>
            <person name="Ahn B.O."/>
            <person name="Rhee S.Y."/>
            <person name="Sohng J.K."/>
        </authorList>
    </citation>
    <scope>NUCLEOTIDE SEQUENCE</scope>
    <source>
        <tissue evidence="3">Leaf</tissue>
    </source>
</reference>
<evidence type="ECO:0000256" key="1">
    <source>
        <dbReference type="SAM" id="MobiDB-lite"/>
    </source>
</evidence>
<dbReference type="EMBL" id="JAAIUW010000007">
    <property type="protein sequence ID" value="KAF7823063.1"/>
    <property type="molecule type" value="Genomic_DNA"/>
</dbReference>
<dbReference type="OrthoDB" id="1433347at2759"/>
<protein>
    <recommendedName>
        <fullName evidence="2">RNase H type-1 domain-containing protein</fullName>
    </recommendedName>
</protein>
<dbReference type="GO" id="GO:0004523">
    <property type="term" value="F:RNA-DNA hybrid ribonuclease activity"/>
    <property type="evidence" value="ECO:0007669"/>
    <property type="project" value="InterPro"/>
</dbReference>
<dbReference type="GO" id="GO:0003676">
    <property type="term" value="F:nucleic acid binding"/>
    <property type="evidence" value="ECO:0007669"/>
    <property type="project" value="InterPro"/>
</dbReference>
<name>A0A834TJ09_9FABA</name>
<evidence type="ECO:0000259" key="2">
    <source>
        <dbReference type="Pfam" id="PF13456"/>
    </source>
</evidence>